<gene>
    <name evidence="2" type="ORF">ABM479_35640</name>
</gene>
<dbReference type="RefSeq" id="WP_349963322.1">
    <property type="nucleotide sequence ID" value="NZ_CP157965.1"/>
</dbReference>
<evidence type="ECO:0008006" key="3">
    <source>
        <dbReference type="Google" id="ProtNLM"/>
    </source>
</evidence>
<evidence type="ECO:0000256" key="1">
    <source>
        <dbReference type="SAM" id="SignalP"/>
    </source>
</evidence>
<keyword evidence="1" id="KW-0732">Signal</keyword>
<evidence type="ECO:0000313" key="2">
    <source>
        <dbReference type="EMBL" id="XBT98052.1"/>
    </source>
</evidence>
<accession>A0AAU7S6R1</accession>
<sequence>MQDQKKRNIFGLLDAALAIFSLPGSASPRSNANNTEMISAIAREIVNCGELNSVDWGEVSAIFSFDDDGDVRESYGYAYERSGNAHAAAFLYDSVEKEVKRCRARLRLKNDKGIIKMLIQFNKETRSFNADFEYDDPSRWQVTPNNIGSIAEQLRLKADFSDPSNRF</sequence>
<feature type="chain" id="PRO_5043470602" description="DUF600 family protein" evidence="1">
    <location>
        <begin position="27"/>
        <end position="167"/>
    </location>
</feature>
<keyword evidence="2" id="KW-0614">Plasmid</keyword>
<reference evidence="2" key="1">
    <citation type="submission" date="2024-06" db="EMBL/GenBank/DDBJ databases">
        <authorList>
            <person name="Li T."/>
            <person name="Gao R."/>
        </authorList>
    </citation>
    <scope>NUCLEOTIDE SEQUENCE</scope>
    <source>
        <strain evidence="2">ZPR3</strain>
        <plasmid evidence="2">unnamed5</plasmid>
    </source>
</reference>
<name>A0AAU7S6R1_9HYPH</name>
<feature type="signal peptide" evidence="1">
    <location>
        <begin position="1"/>
        <end position="26"/>
    </location>
</feature>
<protein>
    <recommendedName>
        <fullName evidence="3">DUF600 family protein</fullName>
    </recommendedName>
</protein>
<proteinExistence type="predicted"/>
<dbReference type="EMBL" id="CP157965">
    <property type="protein sequence ID" value="XBT98052.1"/>
    <property type="molecule type" value="Genomic_DNA"/>
</dbReference>
<organism evidence="2">
    <name type="scientific">Rhizobium sp. ZPR3</name>
    <dbReference type="NCBI Taxonomy" id="3158967"/>
    <lineage>
        <taxon>Bacteria</taxon>
        <taxon>Pseudomonadati</taxon>
        <taxon>Pseudomonadota</taxon>
        <taxon>Alphaproteobacteria</taxon>
        <taxon>Hyphomicrobiales</taxon>
        <taxon>Rhizobiaceae</taxon>
        <taxon>Rhizobium/Agrobacterium group</taxon>
        <taxon>Rhizobium</taxon>
    </lineage>
</organism>
<geneLocation type="plasmid" evidence="2">
    <name>unnamed5</name>
</geneLocation>
<dbReference type="AlphaFoldDB" id="A0AAU7S6R1"/>